<dbReference type="Pfam" id="PF17786">
    <property type="entry name" value="Mannosidase_ig"/>
    <property type="match status" value="1"/>
</dbReference>
<evidence type="ECO:0000259" key="9">
    <source>
        <dbReference type="Pfam" id="PF00703"/>
    </source>
</evidence>
<sequence>MHSVKYLTENWFFTQVGGGDGTKDGEWLTVSKFPTTVQVELLKLKKIPDPYIGLNEMDVQWVEESSWAFKNTFSITEEELTAPNVDLVFEGVDTFAVITLNGHKILDTQSQFLTYQSAVKQYLTVGSNELVLSFESAFIKGRELEIKHGKFNCWNGDSSRLHVRKSQYNYGWDWGPMLMTVGPWKPISLHTYNTKIVDIDVRSKVSERLDVNLTVDFSLSTQTSGLASVTLRDSLGVQVAEESNMKANLEPLRAEFTFSAGFLDLWYPVGYGKQPLYTVEVKLVDEHGKVIDTLTQTVAFRRARVVQETLVDQDGLTFLFEINNIRIFCGGSNWIPADSFLTNVTEERYRAWLQLLVDGNQNMVRVWGGGIYEPDIFYDICDELGILVWQDFMFGCGQYPAYDSFLNLVQQEAQQQVKRLRNHPSLVIFAGNNEDYMLAEMLKLELDYSDETGDYKKTNFPARHIYERLLPEIVEKHSDIHYHRSSPYSGQGRSTMDKTLGDLHQWNVWHGSQEPWHNWDILAGRFVSEFGMEGYPNIRTVDYWLGGDRSERYPQSRVNCSHNKAAGFERRLELYLVENFKHSFEMESYVYYTQIMQAETLASAYRLWRRNWRGRGREHTAGALVWQMNDCWPTTSWAIVDYFLRPKPAYFAIARELRPYTVGIARKEKKTFKNDRSAAFFTIDTNLEIWGTNSSLSEKMVTLEVTSFDLESDWRDKWSEEVKLSPNSSTELFKGCLPGQPPRTKDSEIKVIIVSARLLDETGAVLARCSNWLEPFKFIKFPAIKDLGLKVAVGLDGESVMLSTKKPIKGLILDVDGDDVKWNDQAIDLMPDDPQVVRAIGLNGREVKVRFLGDGSV</sequence>
<dbReference type="Pfam" id="PF22666">
    <property type="entry name" value="Glyco_hydro_2_N2"/>
    <property type="match status" value="1"/>
</dbReference>
<dbReference type="EC" id="3.2.1.25" evidence="3"/>
<dbReference type="InterPro" id="IPR054593">
    <property type="entry name" value="Beta-mannosidase-like_N2"/>
</dbReference>
<dbReference type="InterPro" id="IPR036156">
    <property type="entry name" value="Beta-gal/glucu_dom_sf"/>
</dbReference>
<comment type="catalytic activity">
    <reaction evidence="1">
        <text>Hydrolysis of terminal, non-reducing beta-D-mannose residues in beta-D-mannosides.</text>
        <dbReference type="EC" id="3.2.1.25"/>
    </reaction>
</comment>
<dbReference type="AlphaFoldDB" id="A0A0C3GGF6"/>
<protein>
    <recommendedName>
        <fullName evidence="7">Beta-mannosidase B</fullName>
        <ecNumber evidence="3">3.2.1.25</ecNumber>
    </recommendedName>
    <alternativeName>
        <fullName evidence="8">Mannanase B</fullName>
    </alternativeName>
</protein>
<dbReference type="InterPro" id="IPR041447">
    <property type="entry name" value="Mannosidase_ig"/>
</dbReference>
<feature type="domain" description="Mannosidase Ig/CBM-like" evidence="10">
    <location>
        <begin position="685"/>
        <end position="777"/>
    </location>
</feature>
<proteinExistence type="inferred from homology"/>
<evidence type="ECO:0000256" key="8">
    <source>
        <dbReference type="ARBA" id="ARBA00041614"/>
    </source>
</evidence>
<dbReference type="InterPro" id="IPR013783">
    <property type="entry name" value="Ig-like_fold"/>
</dbReference>
<evidence type="ECO:0000256" key="3">
    <source>
        <dbReference type="ARBA" id="ARBA00012754"/>
    </source>
</evidence>
<feature type="domain" description="Glycoside hydrolase family 2 immunoglobulin-like beta-sandwich" evidence="9">
    <location>
        <begin position="194"/>
        <end position="301"/>
    </location>
</feature>
<gene>
    <name evidence="12" type="ORF">PILCRDRAFT_811217</name>
</gene>
<dbReference type="SUPFAM" id="SSF51445">
    <property type="entry name" value="(Trans)glycosidases"/>
    <property type="match status" value="1"/>
</dbReference>
<dbReference type="InterPro" id="IPR050887">
    <property type="entry name" value="Beta-mannosidase_GH2"/>
</dbReference>
<dbReference type="EMBL" id="KN832972">
    <property type="protein sequence ID" value="KIM90744.1"/>
    <property type="molecule type" value="Genomic_DNA"/>
</dbReference>
<evidence type="ECO:0000313" key="13">
    <source>
        <dbReference type="Proteomes" id="UP000054166"/>
    </source>
</evidence>
<dbReference type="InterPro" id="IPR017853">
    <property type="entry name" value="GH"/>
</dbReference>
<keyword evidence="5" id="KW-0326">Glycosidase</keyword>
<keyword evidence="13" id="KW-1185">Reference proteome</keyword>
<reference evidence="13" key="2">
    <citation type="submission" date="2015-01" db="EMBL/GenBank/DDBJ databases">
        <title>Evolutionary Origins and Diversification of the Mycorrhizal Mutualists.</title>
        <authorList>
            <consortium name="DOE Joint Genome Institute"/>
            <consortium name="Mycorrhizal Genomics Consortium"/>
            <person name="Kohler A."/>
            <person name="Kuo A."/>
            <person name="Nagy L.G."/>
            <person name="Floudas D."/>
            <person name="Copeland A."/>
            <person name="Barry K.W."/>
            <person name="Cichocki N."/>
            <person name="Veneault-Fourrey C."/>
            <person name="LaButti K."/>
            <person name="Lindquist E.A."/>
            <person name="Lipzen A."/>
            <person name="Lundell T."/>
            <person name="Morin E."/>
            <person name="Murat C."/>
            <person name="Riley R."/>
            <person name="Ohm R."/>
            <person name="Sun H."/>
            <person name="Tunlid A."/>
            <person name="Henrissat B."/>
            <person name="Grigoriev I.V."/>
            <person name="Hibbett D.S."/>
            <person name="Martin F."/>
        </authorList>
    </citation>
    <scope>NUCLEOTIDE SEQUENCE [LARGE SCALE GENOMIC DNA]</scope>
    <source>
        <strain evidence="13">F 1598</strain>
    </source>
</reference>
<dbReference type="Gene3D" id="3.20.20.80">
    <property type="entry name" value="Glycosidases"/>
    <property type="match status" value="1"/>
</dbReference>
<comment type="similarity">
    <text evidence="6">Belongs to the glycosyl hydrolase 2 family. Beta-mannosidase B subfamily.</text>
</comment>
<evidence type="ECO:0000313" key="12">
    <source>
        <dbReference type="EMBL" id="KIM90744.1"/>
    </source>
</evidence>
<evidence type="ECO:0000259" key="10">
    <source>
        <dbReference type="Pfam" id="PF17786"/>
    </source>
</evidence>
<dbReference type="Gene3D" id="2.60.120.260">
    <property type="entry name" value="Galactose-binding domain-like"/>
    <property type="match status" value="1"/>
</dbReference>
<organism evidence="12 13">
    <name type="scientific">Piloderma croceum (strain F 1598)</name>
    <dbReference type="NCBI Taxonomy" id="765440"/>
    <lineage>
        <taxon>Eukaryota</taxon>
        <taxon>Fungi</taxon>
        <taxon>Dikarya</taxon>
        <taxon>Basidiomycota</taxon>
        <taxon>Agaricomycotina</taxon>
        <taxon>Agaricomycetes</taxon>
        <taxon>Agaricomycetidae</taxon>
        <taxon>Atheliales</taxon>
        <taxon>Atheliaceae</taxon>
        <taxon>Piloderma</taxon>
    </lineage>
</organism>
<dbReference type="InterPro" id="IPR008979">
    <property type="entry name" value="Galactose-bd-like_sf"/>
</dbReference>
<evidence type="ECO:0000256" key="4">
    <source>
        <dbReference type="ARBA" id="ARBA00022801"/>
    </source>
</evidence>
<dbReference type="GO" id="GO:0006516">
    <property type="term" value="P:glycoprotein catabolic process"/>
    <property type="evidence" value="ECO:0007669"/>
    <property type="project" value="TreeGrafter"/>
</dbReference>
<accession>A0A0C3GGF6</accession>
<dbReference type="Pfam" id="PF00703">
    <property type="entry name" value="Glyco_hydro_2"/>
    <property type="match status" value="1"/>
</dbReference>
<dbReference type="OrthoDB" id="2866996at2759"/>
<dbReference type="GO" id="GO:0005975">
    <property type="term" value="P:carbohydrate metabolic process"/>
    <property type="evidence" value="ECO:0007669"/>
    <property type="project" value="InterPro"/>
</dbReference>
<evidence type="ECO:0000256" key="7">
    <source>
        <dbReference type="ARBA" id="ARBA00041069"/>
    </source>
</evidence>
<dbReference type="PANTHER" id="PTHR43730">
    <property type="entry name" value="BETA-MANNOSIDASE"/>
    <property type="match status" value="1"/>
</dbReference>
<dbReference type="InterPro" id="IPR006102">
    <property type="entry name" value="Ig-like_GH2"/>
</dbReference>
<dbReference type="Proteomes" id="UP000054166">
    <property type="component" value="Unassembled WGS sequence"/>
</dbReference>
<evidence type="ECO:0000256" key="5">
    <source>
        <dbReference type="ARBA" id="ARBA00023295"/>
    </source>
</evidence>
<comment type="pathway">
    <text evidence="2">Glycan metabolism; N-glycan degradation.</text>
</comment>
<dbReference type="SUPFAM" id="SSF49303">
    <property type="entry name" value="beta-Galactosidase/glucuronidase domain"/>
    <property type="match status" value="2"/>
</dbReference>
<feature type="domain" description="Beta-mannosidase-like galactose-binding" evidence="11">
    <location>
        <begin position="11"/>
        <end position="185"/>
    </location>
</feature>
<dbReference type="FunFam" id="3.20.20.80:FF:000050">
    <property type="entry name" value="Beta-mannosidase B"/>
    <property type="match status" value="1"/>
</dbReference>
<evidence type="ECO:0000256" key="1">
    <source>
        <dbReference type="ARBA" id="ARBA00000829"/>
    </source>
</evidence>
<dbReference type="SUPFAM" id="SSF49785">
    <property type="entry name" value="Galactose-binding domain-like"/>
    <property type="match status" value="1"/>
</dbReference>
<dbReference type="PANTHER" id="PTHR43730:SF1">
    <property type="entry name" value="BETA-MANNOSIDASE"/>
    <property type="match status" value="1"/>
</dbReference>
<dbReference type="HOGENOM" id="CLU_005015_1_1_1"/>
<keyword evidence="4 12" id="KW-0378">Hydrolase</keyword>
<evidence type="ECO:0000259" key="11">
    <source>
        <dbReference type="Pfam" id="PF22666"/>
    </source>
</evidence>
<evidence type="ECO:0000256" key="2">
    <source>
        <dbReference type="ARBA" id="ARBA00004740"/>
    </source>
</evidence>
<dbReference type="STRING" id="765440.A0A0C3GGF6"/>
<dbReference type="Gene3D" id="2.60.40.10">
    <property type="entry name" value="Immunoglobulins"/>
    <property type="match status" value="1"/>
</dbReference>
<reference evidence="12 13" key="1">
    <citation type="submission" date="2014-04" db="EMBL/GenBank/DDBJ databases">
        <authorList>
            <consortium name="DOE Joint Genome Institute"/>
            <person name="Kuo A."/>
            <person name="Tarkka M."/>
            <person name="Buscot F."/>
            <person name="Kohler A."/>
            <person name="Nagy L.G."/>
            <person name="Floudas D."/>
            <person name="Copeland A."/>
            <person name="Barry K.W."/>
            <person name="Cichocki N."/>
            <person name="Veneault-Fourrey C."/>
            <person name="LaButti K."/>
            <person name="Lindquist E.A."/>
            <person name="Lipzen A."/>
            <person name="Lundell T."/>
            <person name="Morin E."/>
            <person name="Murat C."/>
            <person name="Sun H."/>
            <person name="Tunlid A."/>
            <person name="Henrissat B."/>
            <person name="Grigoriev I.V."/>
            <person name="Hibbett D.S."/>
            <person name="Martin F."/>
            <person name="Nordberg H.P."/>
            <person name="Cantor M.N."/>
            <person name="Hua S.X."/>
        </authorList>
    </citation>
    <scope>NUCLEOTIDE SEQUENCE [LARGE SCALE GENOMIC DNA]</scope>
    <source>
        <strain evidence="12 13">F 1598</strain>
    </source>
</reference>
<name>A0A0C3GGF6_PILCF</name>
<evidence type="ECO:0000256" key="6">
    <source>
        <dbReference type="ARBA" id="ARBA00038429"/>
    </source>
</evidence>
<dbReference type="GO" id="GO:0004567">
    <property type="term" value="F:beta-mannosidase activity"/>
    <property type="evidence" value="ECO:0007669"/>
    <property type="project" value="UniProtKB-EC"/>
</dbReference>
<dbReference type="InParanoid" id="A0A0C3GGF6"/>